<accession>A0ABN7XP02</accession>
<protein>
    <submittedName>
        <fullName evidence="1">30074_t:CDS:1</fullName>
    </submittedName>
</protein>
<dbReference type="Proteomes" id="UP000789901">
    <property type="component" value="Unassembled WGS sequence"/>
</dbReference>
<proteinExistence type="predicted"/>
<name>A0ABN7XP02_GIGMA</name>
<comment type="caution">
    <text evidence="1">The sequence shown here is derived from an EMBL/GenBank/DDBJ whole genome shotgun (WGS) entry which is preliminary data.</text>
</comment>
<evidence type="ECO:0000313" key="1">
    <source>
        <dbReference type="EMBL" id="CAG8856230.1"/>
    </source>
</evidence>
<reference evidence="1 2" key="1">
    <citation type="submission" date="2021-06" db="EMBL/GenBank/DDBJ databases">
        <authorList>
            <person name="Kallberg Y."/>
            <person name="Tangrot J."/>
            <person name="Rosling A."/>
        </authorList>
    </citation>
    <scope>NUCLEOTIDE SEQUENCE [LARGE SCALE GENOMIC DNA]</scope>
    <source>
        <strain evidence="1 2">120-4 pot B 10/14</strain>
    </source>
</reference>
<sequence>VFENWSKIFQDTSTIKNILCNCQFWQHIKQLKIILISVKRVIQLVKAKLSNMVSCFLELVKIAIA</sequence>
<dbReference type="EMBL" id="CAJVQB010157469">
    <property type="protein sequence ID" value="CAG8856230.1"/>
    <property type="molecule type" value="Genomic_DNA"/>
</dbReference>
<evidence type="ECO:0000313" key="2">
    <source>
        <dbReference type="Proteomes" id="UP000789901"/>
    </source>
</evidence>
<organism evidence="1 2">
    <name type="scientific">Gigaspora margarita</name>
    <dbReference type="NCBI Taxonomy" id="4874"/>
    <lineage>
        <taxon>Eukaryota</taxon>
        <taxon>Fungi</taxon>
        <taxon>Fungi incertae sedis</taxon>
        <taxon>Mucoromycota</taxon>
        <taxon>Glomeromycotina</taxon>
        <taxon>Glomeromycetes</taxon>
        <taxon>Diversisporales</taxon>
        <taxon>Gigasporaceae</taxon>
        <taxon>Gigaspora</taxon>
    </lineage>
</organism>
<keyword evidence="2" id="KW-1185">Reference proteome</keyword>
<feature type="non-terminal residue" evidence="1">
    <location>
        <position position="65"/>
    </location>
</feature>
<feature type="non-terminal residue" evidence="1">
    <location>
        <position position="1"/>
    </location>
</feature>
<gene>
    <name evidence="1" type="ORF">GMARGA_LOCUS45051</name>
</gene>